<accession>A0A9D3YC11</accession>
<proteinExistence type="predicted"/>
<protein>
    <submittedName>
        <fullName evidence="1">Uncharacterized protein</fullName>
    </submittedName>
</protein>
<evidence type="ECO:0000313" key="1">
    <source>
        <dbReference type="EMBL" id="KAH3697593.1"/>
    </source>
</evidence>
<dbReference type="AlphaFoldDB" id="A0A9D3YC11"/>
<organism evidence="1 2">
    <name type="scientific">Dreissena polymorpha</name>
    <name type="common">Zebra mussel</name>
    <name type="synonym">Mytilus polymorpha</name>
    <dbReference type="NCBI Taxonomy" id="45954"/>
    <lineage>
        <taxon>Eukaryota</taxon>
        <taxon>Metazoa</taxon>
        <taxon>Spiralia</taxon>
        <taxon>Lophotrochozoa</taxon>
        <taxon>Mollusca</taxon>
        <taxon>Bivalvia</taxon>
        <taxon>Autobranchia</taxon>
        <taxon>Heteroconchia</taxon>
        <taxon>Euheterodonta</taxon>
        <taxon>Imparidentia</taxon>
        <taxon>Neoheterodontei</taxon>
        <taxon>Myida</taxon>
        <taxon>Dreissenoidea</taxon>
        <taxon>Dreissenidae</taxon>
        <taxon>Dreissena</taxon>
    </lineage>
</organism>
<reference evidence="1" key="2">
    <citation type="submission" date="2020-11" db="EMBL/GenBank/DDBJ databases">
        <authorList>
            <person name="McCartney M.A."/>
            <person name="Auch B."/>
            <person name="Kono T."/>
            <person name="Mallez S."/>
            <person name="Becker A."/>
            <person name="Gohl D.M."/>
            <person name="Silverstein K.A.T."/>
            <person name="Koren S."/>
            <person name="Bechman K.B."/>
            <person name="Herman A."/>
            <person name="Abrahante J.E."/>
            <person name="Garbe J."/>
        </authorList>
    </citation>
    <scope>NUCLEOTIDE SEQUENCE</scope>
    <source>
        <strain evidence="1">Duluth1</strain>
        <tissue evidence="1">Whole animal</tissue>
    </source>
</reference>
<dbReference type="Proteomes" id="UP000828390">
    <property type="component" value="Unassembled WGS sequence"/>
</dbReference>
<comment type="caution">
    <text evidence="1">The sequence shown here is derived from an EMBL/GenBank/DDBJ whole genome shotgun (WGS) entry which is preliminary data.</text>
</comment>
<name>A0A9D3YC11_DREPO</name>
<sequence length="96" mass="10329">MMYKGVQAKTRAFHTVFYTDDGGLITRNIDRSANFTGTSKKPDSLTTFRRSLVNSLPFAFCSRSATGTVEGCQSLAPVRATSDTVALSLLTAGENT</sequence>
<dbReference type="EMBL" id="JAIWYP010000016">
    <property type="protein sequence ID" value="KAH3697593.1"/>
    <property type="molecule type" value="Genomic_DNA"/>
</dbReference>
<gene>
    <name evidence="1" type="ORF">DPMN_085096</name>
</gene>
<keyword evidence="2" id="KW-1185">Reference proteome</keyword>
<reference evidence="1" key="1">
    <citation type="journal article" date="2019" name="bioRxiv">
        <title>The Genome of the Zebra Mussel, Dreissena polymorpha: A Resource for Invasive Species Research.</title>
        <authorList>
            <person name="McCartney M.A."/>
            <person name="Auch B."/>
            <person name="Kono T."/>
            <person name="Mallez S."/>
            <person name="Zhang Y."/>
            <person name="Obille A."/>
            <person name="Becker A."/>
            <person name="Abrahante J.E."/>
            <person name="Garbe J."/>
            <person name="Badalamenti J.P."/>
            <person name="Herman A."/>
            <person name="Mangelson H."/>
            <person name="Liachko I."/>
            <person name="Sullivan S."/>
            <person name="Sone E.D."/>
            <person name="Koren S."/>
            <person name="Silverstein K.A.T."/>
            <person name="Beckman K.B."/>
            <person name="Gohl D.M."/>
        </authorList>
    </citation>
    <scope>NUCLEOTIDE SEQUENCE</scope>
    <source>
        <strain evidence="1">Duluth1</strain>
        <tissue evidence="1">Whole animal</tissue>
    </source>
</reference>
<evidence type="ECO:0000313" key="2">
    <source>
        <dbReference type="Proteomes" id="UP000828390"/>
    </source>
</evidence>